<dbReference type="Proteomes" id="UP001501436">
    <property type="component" value="Unassembled WGS sequence"/>
</dbReference>
<evidence type="ECO:0000313" key="4">
    <source>
        <dbReference type="EMBL" id="GAA4923555.1"/>
    </source>
</evidence>
<dbReference type="InterPro" id="IPR011611">
    <property type="entry name" value="PfkB_dom"/>
</dbReference>
<accession>A0ABP9G0W3</accession>
<dbReference type="PANTHER" id="PTHR10584:SF166">
    <property type="entry name" value="RIBOKINASE"/>
    <property type="match status" value="1"/>
</dbReference>
<dbReference type="InterPro" id="IPR029056">
    <property type="entry name" value="Ribokinase-like"/>
</dbReference>
<dbReference type="Pfam" id="PF00294">
    <property type="entry name" value="PfkB"/>
    <property type="match status" value="1"/>
</dbReference>
<proteinExistence type="predicted"/>
<evidence type="ECO:0000256" key="1">
    <source>
        <dbReference type="ARBA" id="ARBA00022679"/>
    </source>
</evidence>
<keyword evidence="2 4" id="KW-0418">Kinase</keyword>
<dbReference type="PANTHER" id="PTHR10584">
    <property type="entry name" value="SUGAR KINASE"/>
    <property type="match status" value="1"/>
</dbReference>
<feature type="domain" description="Carbohydrate kinase PfkB" evidence="3">
    <location>
        <begin position="19"/>
        <end position="280"/>
    </location>
</feature>
<comment type="caution">
    <text evidence="4">The sequence shown here is derived from an EMBL/GenBank/DDBJ whole genome shotgun (WGS) entry which is preliminary data.</text>
</comment>
<evidence type="ECO:0000256" key="2">
    <source>
        <dbReference type="ARBA" id="ARBA00022777"/>
    </source>
</evidence>
<sequence length="294" mass="31985">MSTDPKVYDICCIGHITHDKVVTPQQEVYMPGGTAFYFSHAVRQMPVSYKLITALAQEQMAYAEGLQQAGIDLTALPSRNTVYFENSYAENSDHRTQRVLQKADAFTVADLADTNARYYHLGPLLADDMDGDIFKALSAKGTLSLDAQGLLREVAGDKVIAIDWADKATLLPYVHILKVNEHEVAVLTGTTNIHEGAKQLAEMGVKEVVITLGTQGSVIYADGKFHNIPVYKPMEFKDATGCGDTYMAGYLYKRAKGSTIEEAGHFASAMAGLKAGISGAFMGNEADILAFMNR</sequence>
<protein>
    <submittedName>
        <fullName evidence="4">PfkB family carbohydrate kinase</fullName>
    </submittedName>
</protein>
<dbReference type="SUPFAM" id="SSF53613">
    <property type="entry name" value="Ribokinase-like"/>
    <property type="match status" value="1"/>
</dbReference>
<name>A0ABP9G0W3_9SPHI</name>
<reference evidence="5" key="1">
    <citation type="journal article" date="2019" name="Int. J. Syst. Evol. Microbiol.">
        <title>The Global Catalogue of Microorganisms (GCM) 10K type strain sequencing project: providing services to taxonomists for standard genome sequencing and annotation.</title>
        <authorList>
            <consortium name="The Broad Institute Genomics Platform"/>
            <consortium name="The Broad Institute Genome Sequencing Center for Infectious Disease"/>
            <person name="Wu L."/>
            <person name="Ma J."/>
        </authorList>
    </citation>
    <scope>NUCLEOTIDE SEQUENCE [LARGE SCALE GENOMIC DNA]</scope>
    <source>
        <strain evidence="5">JCM 18283</strain>
    </source>
</reference>
<keyword evidence="5" id="KW-1185">Reference proteome</keyword>
<gene>
    <name evidence="4" type="ORF">GCM10023313_29760</name>
</gene>
<organism evidence="4 5">
    <name type="scientific">Mucilaginibacter defluvii</name>
    <dbReference type="NCBI Taxonomy" id="1196019"/>
    <lineage>
        <taxon>Bacteria</taxon>
        <taxon>Pseudomonadati</taxon>
        <taxon>Bacteroidota</taxon>
        <taxon>Sphingobacteriia</taxon>
        <taxon>Sphingobacteriales</taxon>
        <taxon>Sphingobacteriaceae</taxon>
        <taxon>Mucilaginibacter</taxon>
    </lineage>
</organism>
<dbReference type="GO" id="GO:0016301">
    <property type="term" value="F:kinase activity"/>
    <property type="evidence" value="ECO:0007669"/>
    <property type="project" value="UniProtKB-KW"/>
</dbReference>
<evidence type="ECO:0000259" key="3">
    <source>
        <dbReference type="Pfam" id="PF00294"/>
    </source>
</evidence>
<keyword evidence="1" id="KW-0808">Transferase</keyword>
<dbReference type="RefSeq" id="WP_345332018.1">
    <property type="nucleotide sequence ID" value="NZ_BAABJI010000002.1"/>
</dbReference>
<dbReference type="EMBL" id="BAABJI010000002">
    <property type="protein sequence ID" value="GAA4923555.1"/>
    <property type="molecule type" value="Genomic_DNA"/>
</dbReference>
<evidence type="ECO:0000313" key="5">
    <source>
        <dbReference type="Proteomes" id="UP001501436"/>
    </source>
</evidence>
<dbReference type="Gene3D" id="3.40.1190.20">
    <property type="match status" value="1"/>
</dbReference>